<accession>A0A1U7M0Q8</accession>
<dbReference type="EMBL" id="MJIH01000001">
    <property type="protein sequence ID" value="OLR65260.1"/>
    <property type="molecule type" value="Genomic_DNA"/>
</dbReference>
<proteinExistence type="predicted"/>
<dbReference type="CDD" id="cd00882">
    <property type="entry name" value="Ras_like_GTPase"/>
    <property type="match status" value="1"/>
</dbReference>
<dbReference type="AlphaFoldDB" id="A0A1U7M0Q8"/>
<dbReference type="SUPFAM" id="SSF52540">
    <property type="entry name" value="P-loop containing nucleoside triphosphate hydrolases"/>
    <property type="match status" value="1"/>
</dbReference>
<dbReference type="GO" id="GO:0005524">
    <property type="term" value="F:ATP binding"/>
    <property type="evidence" value="ECO:0007669"/>
    <property type="project" value="InterPro"/>
</dbReference>
<dbReference type="GO" id="GO:0006576">
    <property type="term" value="P:biogenic amine metabolic process"/>
    <property type="evidence" value="ECO:0007669"/>
    <property type="project" value="InterPro"/>
</dbReference>
<gene>
    <name evidence="1" type="ORF">BIV18_06905</name>
</gene>
<organism evidence="1 2">
    <name type="scientific">Peptoniphilus porci</name>
    <dbReference type="NCBI Taxonomy" id="2652280"/>
    <lineage>
        <taxon>Bacteria</taxon>
        <taxon>Bacillati</taxon>
        <taxon>Bacillota</taxon>
        <taxon>Tissierellia</taxon>
        <taxon>Tissierellales</taxon>
        <taxon>Peptoniphilaceae</taxon>
        <taxon>Peptoniphilus</taxon>
    </lineage>
</organism>
<dbReference type="PANTHER" id="PTHR40453">
    <property type="entry name" value="PROTEIN YOEF"/>
    <property type="match status" value="1"/>
</dbReference>
<evidence type="ECO:0008006" key="3">
    <source>
        <dbReference type="Google" id="ProtNLM"/>
    </source>
</evidence>
<dbReference type="InterPro" id="IPR027417">
    <property type="entry name" value="P-loop_NTPase"/>
</dbReference>
<dbReference type="InterPro" id="IPR012381">
    <property type="entry name" value="EutP_PduV"/>
</dbReference>
<dbReference type="Proteomes" id="UP000187166">
    <property type="component" value="Unassembled WGS sequence"/>
</dbReference>
<dbReference type="STRING" id="1465756.BIV18_06905"/>
<sequence length="146" mass="16710">MKRKWAIVGKNNSGKTKLADFIEKDSNNKKVSLDLYYRDKTIEIPGEYLEMNYLNNAIIMISQNQALGTLFVVSADDEFIYPPNFAKSFTRICATVITKIDLVEEIKLKEIHEKALEIGTENIFLVSNKTHEGLDELEEFIKGCED</sequence>
<reference evidence="1 2" key="1">
    <citation type="journal article" date="2016" name="Appl. Environ. Microbiol.">
        <title>Function and Phylogeny of Bacterial Butyryl Coenzyme A:Acetate Transferases and Their Diversity in the Proximal Colon of Swine.</title>
        <authorList>
            <person name="Trachsel J."/>
            <person name="Bayles D.O."/>
            <person name="Looft T."/>
            <person name="Levine U.Y."/>
            <person name="Allen H.K."/>
        </authorList>
    </citation>
    <scope>NUCLEOTIDE SEQUENCE [LARGE SCALE GENOMIC DNA]</scope>
    <source>
        <strain evidence="1 2">35-6-1</strain>
    </source>
</reference>
<dbReference type="Gene3D" id="3.40.50.300">
    <property type="entry name" value="P-loop containing nucleotide triphosphate hydrolases"/>
    <property type="match status" value="1"/>
</dbReference>
<evidence type="ECO:0000313" key="1">
    <source>
        <dbReference type="EMBL" id="OLR65260.1"/>
    </source>
</evidence>
<comment type="caution">
    <text evidence="1">The sequence shown here is derived from an EMBL/GenBank/DDBJ whole genome shotgun (WGS) entry which is preliminary data.</text>
</comment>
<dbReference type="Pfam" id="PF10662">
    <property type="entry name" value="PduV-EutP"/>
    <property type="match status" value="1"/>
</dbReference>
<protein>
    <recommendedName>
        <fullName evidence="3">Ethanolamine utilization protein EutP</fullName>
    </recommendedName>
</protein>
<dbReference type="PANTHER" id="PTHR40453:SF1">
    <property type="entry name" value="PROTEIN YOEF"/>
    <property type="match status" value="1"/>
</dbReference>
<keyword evidence="2" id="KW-1185">Reference proteome</keyword>
<name>A0A1U7M0Q8_9FIRM</name>
<evidence type="ECO:0000313" key="2">
    <source>
        <dbReference type="Proteomes" id="UP000187166"/>
    </source>
</evidence>